<protein>
    <submittedName>
        <fullName evidence="1">Uncharacterized protein</fullName>
    </submittedName>
</protein>
<feature type="non-terminal residue" evidence="1">
    <location>
        <position position="70"/>
    </location>
</feature>
<evidence type="ECO:0000313" key="1">
    <source>
        <dbReference type="EMBL" id="KAF2399485.1"/>
    </source>
</evidence>
<name>A0A6G1HUR8_9PEZI</name>
<keyword evidence="2" id="KW-1185">Reference proteome</keyword>
<evidence type="ECO:0000313" key="2">
    <source>
        <dbReference type="Proteomes" id="UP000799640"/>
    </source>
</evidence>
<dbReference type="EMBL" id="ML996697">
    <property type="protein sequence ID" value="KAF2399485.1"/>
    <property type="molecule type" value="Genomic_DNA"/>
</dbReference>
<dbReference type="Proteomes" id="UP000799640">
    <property type="component" value="Unassembled WGS sequence"/>
</dbReference>
<accession>A0A6G1HUR8</accession>
<reference evidence="1" key="1">
    <citation type="journal article" date="2020" name="Stud. Mycol.">
        <title>101 Dothideomycetes genomes: a test case for predicting lifestyles and emergence of pathogens.</title>
        <authorList>
            <person name="Haridas S."/>
            <person name="Albert R."/>
            <person name="Binder M."/>
            <person name="Bloem J."/>
            <person name="Labutti K."/>
            <person name="Salamov A."/>
            <person name="Andreopoulos B."/>
            <person name="Baker S."/>
            <person name="Barry K."/>
            <person name="Bills G."/>
            <person name="Bluhm B."/>
            <person name="Cannon C."/>
            <person name="Castanera R."/>
            <person name="Culley D."/>
            <person name="Daum C."/>
            <person name="Ezra D."/>
            <person name="Gonzalez J."/>
            <person name="Henrissat B."/>
            <person name="Kuo A."/>
            <person name="Liang C."/>
            <person name="Lipzen A."/>
            <person name="Lutzoni F."/>
            <person name="Magnuson J."/>
            <person name="Mondo S."/>
            <person name="Nolan M."/>
            <person name="Ohm R."/>
            <person name="Pangilinan J."/>
            <person name="Park H.-J."/>
            <person name="Ramirez L."/>
            <person name="Alfaro M."/>
            <person name="Sun H."/>
            <person name="Tritt A."/>
            <person name="Yoshinaga Y."/>
            <person name="Zwiers L.-H."/>
            <person name="Turgeon B."/>
            <person name="Goodwin S."/>
            <person name="Spatafora J."/>
            <person name="Crous P."/>
            <person name="Grigoriev I."/>
        </authorList>
    </citation>
    <scope>NUCLEOTIDE SEQUENCE</scope>
    <source>
        <strain evidence="1">CBS 262.69</strain>
    </source>
</reference>
<proteinExistence type="predicted"/>
<organism evidence="1 2">
    <name type="scientific">Trichodelitschia bisporula</name>
    <dbReference type="NCBI Taxonomy" id="703511"/>
    <lineage>
        <taxon>Eukaryota</taxon>
        <taxon>Fungi</taxon>
        <taxon>Dikarya</taxon>
        <taxon>Ascomycota</taxon>
        <taxon>Pezizomycotina</taxon>
        <taxon>Dothideomycetes</taxon>
        <taxon>Dothideomycetes incertae sedis</taxon>
        <taxon>Phaeotrichales</taxon>
        <taxon>Phaeotrichaceae</taxon>
        <taxon>Trichodelitschia</taxon>
    </lineage>
</organism>
<gene>
    <name evidence="1" type="ORF">EJ06DRAFT_531025</name>
</gene>
<sequence>MAGCDCVKQEIYWQKCGCREMIWTRQSPGCPKKCPNAFLAFEMINKPLHCLGCRLKAEKTALRNPPYKPL</sequence>
<dbReference type="AlphaFoldDB" id="A0A6G1HUR8"/>